<keyword evidence="1" id="KW-0175">Coiled coil</keyword>
<protein>
    <recommendedName>
        <fullName evidence="2">DUF6598 domain-containing protein</fullName>
    </recommendedName>
</protein>
<organism evidence="3 4">
    <name type="scientific">Eragrostis curvula</name>
    <name type="common">weeping love grass</name>
    <dbReference type="NCBI Taxonomy" id="38414"/>
    <lineage>
        <taxon>Eukaryota</taxon>
        <taxon>Viridiplantae</taxon>
        <taxon>Streptophyta</taxon>
        <taxon>Embryophyta</taxon>
        <taxon>Tracheophyta</taxon>
        <taxon>Spermatophyta</taxon>
        <taxon>Magnoliopsida</taxon>
        <taxon>Liliopsida</taxon>
        <taxon>Poales</taxon>
        <taxon>Poaceae</taxon>
        <taxon>PACMAD clade</taxon>
        <taxon>Chloridoideae</taxon>
        <taxon>Eragrostideae</taxon>
        <taxon>Eragrostidinae</taxon>
        <taxon>Eragrostis</taxon>
    </lineage>
</organism>
<dbReference type="OrthoDB" id="594396at2759"/>
<dbReference type="InterPro" id="IPR046533">
    <property type="entry name" value="DUF6598"/>
</dbReference>
<feature type="domain" description="DUF6598" evidence="2">
    <location>
        <begin position="144"/>
        <end position="369"/>
    </location>
</feature>
<evidence type="ECO:0000259" key="2">
    <source>
        <dbReference type="Pfam" id="PF20241"/>
    </source>
</evidence>
<keyword evidence="4" id="KW-1185">Reference proteome</keyword>
<dbReference type="Gramene" id="TVU43143">
    <property type="protein sequence ID" value="TVU43143"/>
    <property type="gene ID" value="EJB05_09585"/>
</dbReference>
<comment type="caution">
    <text evidence="3">The sequence shown here is derived from an EMBL/GenBank/DDBJ whole genome shotgun (WGS) entry which is preliminary data.</text>
</comment>
<gene>
    <name evidence="3" type="ORF">EJB05_09585</name>
</gene>
<evidence type="ECO:0000313" key="3">
    <source>
        <dbReference type="EMBL" id="TVU43143.1"/>
    </source>
</evidence>
<name>A0A5J9W5D4_9POAL</name>
<dbReference type="Pfam" id="PF20241">
    <property type="entry name" value="DUF6598"/>
    <property type="match status" value="1"/>
</dbReference>
<accession>A0A5J9W5D4</accession>
<dbReference type="Proteomes" id="UP000324897">
    <property type="component" value="Unassembled WGS sequence"/>
</dbReference>
<dbReference type="PANTHER" id="PTHR33065:SF64">
    <property type="entry name" value="OS05G0109100 PROTEIN"/>
    <property type="match status" value="1"/>
</dbReference>
<reference evidence="3 4" key="1">
    <citation type="journal article" date="2019" name="Sci. Rep.">
        <title>A high-quality genome of Eragrostis curvula grass provides insights into Poaceae evolution and supports new strategies to enhance forage quality.</title>
        <authorList>
            <person name="Carballo J."/>
            <person name="Santos B.A.C.M."/>
            <person name="Zappacosta D."/>
            <person name="Garbus I."/>
            <person name="Selva J.P."/>
            <person name="Gallo C.A."/>
            <person name="Diaz A."/>
            <person name="Albertini E."/>
            <person name="Caccamo M."/>
            <person name="Echenique V."/>
        </authorList>
    </citation>
    <scope>NUCLEOTIDE SEQUENCE [LARGE SCALE GENOMIC DNA]</scope>
    <source>
        <strain evidence="4">cv. Victoria</strain>
        <tissue evidence="3">Leaf</tissue>
    </source>
</reference>
<dbReference type="AlphaFoldDB" id="A0A5J9W5D4"/>
<dbReference type="PANTHER" id="PTHR33065">
    <property type="entry name" value="OS07G0486400 PROTEIN"/>
    <property type="match status" value="1"/>
</dbReference>
<dbReference type="EMBL" id="RWGY01000005">
    <property type="protein sequence ID" value="TVU43143.1"/>
    <property type="molecule type" value="Genomic_DNA"/>
</dbReference>
<proteinExistence type="predicted"/>
<evidence type="ECO:0000256" key="1">
    <source>
        <dbReference type="SAM" id="Coils"/>
    </source>
</evidence>
<evidence type="ECO:0000313" key="4">
    <source>
        <dbReference type="Proteomes" id="UP000324897"/>
    </source>
</evidence>
<feature type="coiled-coil region" evidence="1">
    <location>
        <begin position="57"/>
        <end position="84"/>
    </location>
</feature>
<sequence>MAEGAGGGGLTLGNGGGVSVANGNCLSNGGDFSVVEDDEEGEYADLEPFFFDEAEAVADHERQMRREQEAARKQEQRVLAAKMNKAVIDAITDYDPKQGGMYYNRFSLANFSYFNIDEESPLEPMRYSDKIYNEGDQHWPFFAVDFLSVKIISLDIDFPIHVYGTVIARDSLDSKCVYLFQRDKEHSQLINSKDESLFLTGPKRGLVLVADAYIETDLKTKDHHGQEVKELSKGLCSVRGIASRDLDKCKIESELLATRLSTVEVEATLAIDVLQGEFYGKITARTSSIPSSILLHDSKVVGVMTCDGKRVVQLSRRVVAVCLKDKLEVTAVAQTGDVECEGTIALTPALSGRVEGELAVGSTKMVVMVTWSVLD</sequence>